<sequence>MTVAAAPVIAAALLSVAFVVLHAYFRSSDETEQDDRIAEFGAKTPQERCVKIVVAFSGPLILIVLGTIVGVLVWGLSLETVGLYGNPVREFAIGLVVAPVIVVFAEALGTFLKYLGQESSGNSSEVLGVKTLSGLGWMLGAITVQASAEEVYFRAALVGAPAALFSVSAWAFVVPVAVLFGLLHFDGGIGKILYTSIMGIIFGSVFVVGGILAAVVAHVLHNQWSVIDDYREESSTS</sequence>
<evidence type="ECO:0000259" key="2">
    <source>
        <dbReference type="Pfam" id="PF02517"/>
    </source>
</evidence>
<dbReference type="HOGENOM" id="CLU_1168556_0_0_2"/>
<feature type="transmembrane region" description="Helical" evidence="1">
    <location>
        <begin position="197"/>
        <end position="220"/>
    </location>
</feature>
<accession>L0IEQ6</accession>
<feature type="transmembrane region" description="Helical" evidence="1">
    <location>
        <begin position="6"/>
        <end position="25"/>
    </location>
</feature>
<dbReference type="EMBL" id="CP003050">
    <property type="protein sequence ID" value="AGB16447.1"/>
    <property type="molecule type" value="Genomic_DNA"/>
</dbReference>
<gene>
    <name evidence="3" type="ordered locus">Halru_1848</name>
</gene>
<dbReference type="AlphaFoldDB" id="L0IEQ6"/>
<name>L0IEQ6_HALRX</name>
<evidence type="ECO:0000256" key="1">
    <source>
        <dbReference type="SAM" id="Phobius"/>
    </source>
</evidence>
<feature type="transmembrane region" description="Helical" evidence="1">
    <location>
        <begin position="160"/>
        <end position="185"/>
    </location>
</feature>
<dbReference type="STRING" id="797302.Halru_1848"/>
<keyword evidence="1" id="KW-1133">Transmembrane helix</keyword>
<dbReference type="GO" id="GO:0004175">
    <property type="term" value="F:endopeptidase activity"/>
    <property type="evidence" value="ECO:0007669"/>
    <property type="project" value="UniProtKB-ARBA"/>
</dbReference>
<dbReference type="GO" id="GO:0006508">
    <property type="term" value="P:proteolysis"/>
    <property type="evidence" value="ECO:0007669"/>
    <property type="project" value="UniProtKB-KW"/>
</dbReference>
<dbReference type="InterPro" id="IPR003675">
    <property type="entry name" value="Rce1/LyrA-like_dom"/>
</dbReference>
<keyword evidence="1" id="KW-0812">Transmembrane</keyword>
<feature type="transmembrane region" description="Helical" evidence="1">
    <location>
        <begin position="52"/>
        <end position="76"/>
    </location>
</feature>
<evidence type="ECO:0000313" key="3">
    <source>
        <dbReference type="EMBL" id="AGB16447.1"/>
    </source>
</evidence>
<dbReference type="Pfam" id="PF02517">
    <property type="entry name" value="Rce1-like"/>
    <property type="match status" value="1"/>
</dbReference>
<dbReference type="RefSeq" id="WP_015301073.1">
    <property type="nucleotide sequence ID" value="NC_019964.1"/>
</dbReference>
<feature type="transmembrane region" description="Helical" evidence="1">
    <location>
        <begin position="91"/>
        <end position="115"/>
    </location>
</feature>
<feature type="transmembrane region" description="Helical" evidence="1">
    <location>
        <begin position="127"/>
        <end position="148"/>
    </location>
</feature>
<dbReference type="eggNOG" id="arCOG02770">
    <property type="taxonomic scope" value="Archaea"/>
</dbReference>
<protein>
    <submittedName>
        <fullName evidence="3">CAAX amino terminal protease family</fullName>
    </submittedName>
</protein>
<organism evidence="3 4">
    <name type="scientific">Halovivax ruber (strain DSM 18193 / JCM 13892 / XH-70)</name>
    <dbReference type="NCBI Taxonomy" id="797302"/>
    <lineage>
        <taxon>Archaea</taxon>
        <taxon>Methanobacteriati</taxon>
        <taxon>Methanobacteriota</taxon>
        <taxon>Stenosarchaea group</taxon>
        <taxon>Halobacteria</taxon>
        <taxon>Halobacteriales</taxon>
        <taxon>Natrialbaceae</taxon>
        <taxon>Halovivax</taxon>
    </lineage>
</organism>
<reference evidence="3" key="1">
    <citation type="submission" date="2011-09" db="EMBL/GenBank/DDBJ databases">
        <title>Complete sequence of Halovivax ruber XH-70.</title>
        <authorList>
            <consortium name="US DOE Joint Genome Institute"/>
            <person name="Lucas S."/>
            <person name="Han J."/>
            <person name="Lapidus A."/>
            <person name="Cheng J.-F."/>
            <person name="Goodwin L."/>
            <person name="Pitluck S."/>
            <person name="Peters L."/>
            <person name="Mikhailova N."/>
            <person name="Davenport K."/>
            <person name="Detter J.C."/>
            <person name="Han C."/>
            <person name="Tapia R."/>
            <person name="Land M."/>
            <person name="Hauser L."/>
            <person name="Kyrpides N."/>
            <person name="Ivanova N."/>
            <person name="Pagani I."/>
            <person name="Sproer C."/>
            <person name="Anderson I."/>
            <person name="Woyke T."/>
        </authorList>
    </citation>
    <scope>NUCLEOTIDE SEQUENCE</scope>
    <source>
        <strain evidence="3">XH-70</strain>
    </source>
</reference>
<keyword evidence="3" id="KW-0378">Hydrolase</keyword>
<keyword evidence="1" id="KW-0472">Membrane</keyword>
<keyword evidence="4" id="KW-1185">Reference proteome</keyword>
<evidence type="ECO:0000313" key="4">
    <source>
        <dbReference type="Proteomes" id="UP000010846"/>
    </source>
</evidence>
<feature type="domain" description="CAAX prenyl protease 2/Lysostaphin resistance protein A-like" evidence="2">
    <location>
        <begin position="135"/>
        <end position="222"/>
    </location>
</feature>
<dbReference type="GO" id="GO:0080120">
    <property type="term" value="P:CAAX-box protein maturation"/>
    <property type="evidence" value="ECO:0007669"/>
    <property type="project" value="UniProtKB-ARBA"/>
</dbReference>
<keyword evidence="3" id="KW-0645">Protease</keyword>
<proteinExistence type="predicted"/>
<dbReference type="Proteomes" id="UP000010846">
    <property type="component" value="Chromosome"/>
</dbReference>
<dbReference type="KEGG" id="hru:Halru_1848"/>
<dbReference type="GeneID" id="14377372"/>